<evidence type="ECO:0000256" key="1">
    <source>
        <dbReference type="SAM" id="Coils"/>
    </source>
</evidence>
<dbReference type="PANTHER" id="PTHR33223:SF9">
    <property type="entry name" value="RETROTRANSPOSON GAG DOMAIN-CONTAINING PROTEIN"/>
    <property type="match status" value="1"/>
</dbReference>
<keyword evidence="6" id="KW-1185">Reference proteome</keyword>
<feature type="coiled-coil region" evidence="1">
    <location>
        <begin position="9"/>
        <end position="64"/>
    </location>
</feature>
<name>A0AAV0EH14_9ASTE</name>
<comment type="caution">
    <text evidence="5">The sequence shown here is derived from an EMBL/GenBank/DDBJ whole genome shotgun (WGS) entry which is preliminary data.</text>
</comment>
<dbReference type="PANTHER" id="PTHR33223">
    <property type="entry name" value="CCHC-TYPE DOMAIN-CONTAINING PROTEIN"/>
    <property type="match status" value="1"/>
</dbReference>
<evidence type="ECO:0000313" key="5">
    <source>
        <dbReference type="EMBL" id="CAH9123398.1"/>
    </source>
</evidence>
<reference evidence="5" key="1">
    <citation type="submission" date="2022-07" db="EMBL/GenBank/DDBJ databases">
        <authorList>
            <person name="Macas J."/>
            <person name="Novak P."/>
            <person name="Neumann P."/>
        </authorList>
    </citation>
    <scope>NUCLEOTIDE SEQUENCE</scope>
</reference>
<evidence type="ECO:0000313" key="6">
    <source>
        <dbReference type="Proteomes" id="UP001152523"/>
    </source>
</evidence>
<feature type="compositionally biased region" description="Basic and acidic residues" evidence="2">
    <location>
        <begin position="457"/>
        <end position="473"/>
    </location>
</feature>
<gene>
    <name evidence="4" type="ORF">CEPIT_LOCUS21884</name>
    <name evidence="5" type="ORF">CEPIT_LOCUS25188</name>
</gene>
<dbReference type="Pfam" id="PF03732">
    <property type="entry name" value="Retrotrans_gag"/>
    <property type="match status" value="1"/>
</dbReference>
<organism evidence="5 6">
    <name type="scientific">Cuscuta epithymum</name>
    <dbReference type="NCBI Taxonomy" id="186058"/>
    <lineage>
        <taxon>Eukaryota</taxon>
        <taxon>Viridiplantae</taxon>
        <taxon>Streptophyta</taxon>
        <taxon>Embryophyta</taxon>
        <taxon>Tracheophyta</taxon>
        <taxon>Spermatophyta</taxon>
        <taxon>Magnoliopsida</taxon>
        <taxon>eudicotyledons</taxon>
        <taxon>Gunneridae</taxon>
        <taxon>Pentapetalae</taxon>
        <taxon>asterids</taxon>
        <taxon>lamiids</taxon>
        <taxon>Solanales</taxon>
        <taxon>Convolvulaceae</taxon>
        <taxon>Cuscuteae</taxon>
        <taxon>Cuscuta</taxon>
        <taxon>Cuscuta subgen. Cuscuta</taxon>
    </lineage>
</organism>
<dbReference type="InterPro" id="IPR005162">
    <property type="entry name" value="Retrotrans_gag_dom"/>
</dbReference>
<proteinExistence type="predicted"/>
<dbReference type="EMBL" id="CAMAPF010000930">
    <property type="protein sequence ID" value="CAH9123398.1"/>
    <property type="molecule type" value="Genomic_DNA"/>
</dbReference>
<dbReference type="EMBL" id="CAMAPF010000408">
    <property type="protein sequence ID" value="CAH9117478.1"/>
    <property type="molecule type" value="Genomic_DNA"/>
</dbReference>
<feature type="region of interest" description="Disordered" evidence="2">
    <location>
        <begin position="457"/>
        <end position="495"/>
    </location>
</feature>
<dbReference type="Proteomes" id="UP001152523">
    <property type="component" value="Unassembled WGS sequence"/>
</dbReference>
<keyword evidence="1" id="KW-0175">Coiled coil</keyword>
<accession>A0AAV0EH14</accession>
<evidence type="ECO:0000313" key="4">
    <source>
        <dbReference type="EMBL" id="CAH9117478.1"/>
    </source>
</evidence>
<sequence>MAGSSNSLVTEIQAQLEALREEIRMAGNSNHSAVKVQAQLEAVKEEMRQRITLLQRENDALRSQVQSVASIVSNSRQENDIMTVTTRLDMDSVPASTPTTSIPTHFFPDSLWTRTVASGLHTINQQMPTSTTTSAPMHPFVPHSGADMPGKSGPSTRSFPFPNPRRNVFRNLFAAPQIRHVPNHVDIPRHVEINNQRRQEPEIIDIPSPTERGVAQTTTPPEVAVPQMQTYLTDTLAILMEEMREMREKINDIPGVPPPLDVASQTCYADSPFGRRITDVEIPRKFAAPSMRLFDGTSDPVEHVAQYKQQMLVTSVRPDQREACMCRAFGTTLSGPALTWFVNLPNGGINSFAELVNLFNRQFASSRALEKQTSDLYRVVQRRNESLREYLHRFNKEKVSIPRCYVPTTIEAFRQGLLEDSELYRELTKYPTRSFQDVQAKALAFIRLEEDLRARHGQIEQEGGHGKSESPRRHDYKHRRPYSRPEERVVTSLTR</sequence>
<feature type="domain" description="Retrotransposon gag" evidence="3">
    <location>
        <begin position="329"/>
        <end position="418"/>
    </location>
</feature>
<evidence type="ECO:0000259" key="3">
    <source>
        <dbReference type="Pfam" id="PF03732"/>
    </source>
</evidence>
<dbReference type="AlphaFoldDB" id="A0AAV0EH14"/>
<evidence type="ECO:0000256" key="2">
    <source>
        <dbReference type="SAM" id="MobiDB-lite"/>
    </source>
</evidence>
<protein>
    <recommendedName>
        <fullName evidence="3">Retrotransposon gag domain-containing protein</fullName>
    </recommendedName>
</protein>